<organism evidence="2 3">
    <name type="scientific">Methanobrevibacter arboriphilus</name>
    <dbReference type="NCBI Taxonomy" id="39441"/>
    <lineage>
        <taxon>Archaea</taxon>
        <taxon>Methanobacteriati</taxon>
        <taxon>Methanobacteriota</taxon>
        <taxon>Methanomada group</taxon>
        <taxon>Methanobacteria</taxon>
        <taxon>Methanobacteriales</taxon>
        <taxon>Methanobacteriaceae</taxon>
        <taxon>Methanobrevibacter</taxon>
    </lineage>
</organism>
<comment type="caution">
    <text evidence="2">The sequence shown here is derived from an EMBL/GenBank/DDBJ whole genome shotgun (WGS) entry which is preliminary data.</text>
</comment>
<dbReference type="Proteomes" id="UP000658733">
    <property type="component" value="Unassembled WGS sequence"/>
</dbReference>
<keyword evidence="1" id="KW-0472">Membrane</keyword>
<feature type="transmembrane region" description="Helical" evidence="1">
    <location>
        <begin position="7"/>
        <end position="29"/>
    </location>
</feature>
<name>A0A843AIB6_METAZ</name>
<proteinExistence type="predicted"/>
<evidence type="ECO:0000256" key="1">
    <source>
        <dbReference type="SAM" id="Phobius"/>
    </source>
</evidence>
<feature type="transmembrane region" description="Helical" evidence="1">
    <location>
        <begin position="49"/>
        <end position="71"/>
    </location>
</feature>
<keyword evidence="1" id="KW-1133">Transmembrane helix</keyword>
<keyword evidence="1" id="KW-0812">Transmembrane</keyword>
<dbReference type="RefSeq" id="WP_278522848.1">
    <property type="nucleotide sequence ID" value="NZ_JADIIN010000043.1"/>
</dbReference>
<evidence type="ECO:0000313" key="3">
    <source>
        <dbReference type="Proteomes" id="UP000658733"/>
    </source>
</evidence>
<sequence>MSFRTTATIIAVIAGAFILSINVSLFWFFSILSTMVLNRVTVLSSRFSVSFRLVSTSFSSFMSSFICSCCVSRRVIRGSWVQGWLCCFIEYH</sequence>
<reference evidence="2" key="1">
    <citation type="submission" date="2020-10" db="EMBL/GenBank/DDBJ databases">
        <title>Dehalococcoides mccartyi of a TCE/Cr reducing biochatode.</title>
        <authorList>
            <person name="Matturro B."/>
        </authorList>
    </citation>
    <scope>NUCLEOTIDE SEQUENCE</scope>
    <source>
        <strain evidence="2">Bin4</strain>
    </source>
</reference>
<evidence type="ECO:0000313" key="2">
    <source>
        <dbReference type="EMBL" id="MBF4468805.1"/>
    </source>
</evidence>
<accession>A0A843AIB6</accession>
<protein>
    <submittedName>
        <fullName evidence="2">Uncharacterized protein</fullName>
    </submittedName>
</protein>
<gene>
    <name evidence="2" type="ORF">ISP01_05305</name>
</gene>
<dbReference type="EMBL" id="JADIIN010000043">
    <property type="protein sequence ID" value="MBF4468805.1"/>
    <property type="molecule type" value="Genomic_DNA"/>
</dbReference>
<dbReference type="AlphaFoldDB" id="A0A843AIB6"/>